<reference evidence="4 5" key="1">
    <citation type="submission" date="2021-03" db="EMBL/GenBank/DDBJ databases">
        <authorList>
            <person name="Kanchanasin P."/>
            <person name="Saeng-In P."/>
            <person name="Phongsopitanun W."/>
            <person name="Yuki M."/>
            <person name="Kudo T."/>
            <person name="Ohkuma M."/>
            <person name="Tanasupawat S."/>
        </authorList>
    </citation>
    <scope>NUCLEOTIDE SEQUENCE [LARGE SCALE GENOMIC DNA]</scope>
    <source>
        <strain evidence="4 5">L46</strain>
    </source>
</reference>
<evidence type="ECO:0000313" key="5">
    <source>
        <dbReference type="Proteomes" id="UP000666915"/>
    </source>
</evidence>
<dbReference type="RefSeq" id="WP_208271409.1">
    <property type="nucleotide sequence ID" value="NZ_BAAAGM010000077.1"/>
</dbReference>
<proteinExistence type="predicted"/>
<keyword evidence="2" id="KW-0560">Oxidoreductase</keyword>
<dbReference type="InterPro" id="IPR013154">
    <property type="entry name" value="ADH-like_N"/>
</dbReference>
<evidence type="ECO:0000259" key="3">
    <source>
        <dbReference type="SMART" id="SM00829"/>
    </source>
</evidence>
<dbReference type="Gene3D" id="3.40.50.720">
    <property type="entry name" value="NAD(P)-binding Rossmann-like Domain"/>
    <property type="match status" value="1"/>
</dbReference>
<dbReference type="InterPro" id="IPR020843">
    <property type="entry name" value="ER"/>
</dbReference>
<dbReference type="InterPro" id="IPR036291">
    <property type="entry name" value="NAD(P)-bd_dom_sf"/>
</dbReference>
<evidence type="ECO:0000256" key="1">
    <source>
        <dbReference type="ARBA" id="ARBA00022857"/>
    </source>
</evidence>
<keyword evidence="5" id="KW-1185">Reference proteome</keyword>
<dbReference type="Pfam" id="PF08240">
    <property type="entry name" value="ADH_N"/>
    <property type="match status" value="1"/>
</dbReference>
<dbReference type="Proteomes" id="UP000666915">
    <property type="component" value="Unassembled WGS sequence"/>
</dbReference>
<comment type="caution">
    <text evidence="4">The sequence shown here is derived from an EMBL/GenBank/DDBJ whole genome shotgun (WGS) entry which is preliminary data.</text>
</comment>
<dbReference type="SUPFAM" id="SSF51735">
    <property type="entry name" value="NAD(P)-binding Rossmann-fold domains"/>
    <property type="match status" value="1"/>
</dbReference>
<dbReference type="EMBL" id="JAGEOK010000030">
    <property type="protein sequence ID" value="MBO2443087.1"/>
    <property type="molecule type" value="Genomic_DNA"/>
</dbReference>
<protein>
    <submittedName>
        <fullName evidence="4">NADP-dependent oxidoreductase</fullName>
    </submittedName>
</protein>
<accession>A0ABS3RAJ9</accession>
<evidence type="ECO:0000256" key="2">
    <source>
        <dbReference type="ARBA" id="ARBA00023002"/>
    </source>
</evidence>
<dbReference type="SMART" id="SM00829">
    <property type="entry name" value="PKS_ER"/>
    <property type="match status" value="1"/>
</dbReference>
<dbReference type="PANTHER" id="PTHR48106">
    <property type="entry name" value="QUINONE OXIDOREDUCTASE PIG3-RELATED"/>
    <property type="match status" value="1"/>
</dbReference>
<name>A0ABS3RAJ9_9ACTN</name>
<gene>
    <name evidence="4" type="ORF">J4557_36725</name>
</gene>
<evidence type="ECO:0000313" key="4">
    <source>
        <dbReference type="EMBL" id="MBO2443087.1"/>
    </source>
</evidence>
<dbReference type="InterPro" id="IPR011032">
    <property type="entry name" value="GroES-like_sf"/>
</dbReference>
<keyword evidence="1" id="KW-0521">NADP</keyword>
<organism evidence="4 5">
    <name type="scientific">Actinomadura nitritigenes</name>
    <dbReference type="NCBI Taxonomy" id="134602"/>
    <lineage>
        <taxon>Bacteria</taxon>
        <taxon>Bacillati</taxon>
        <taxon>Actinomycetota</taxon>
        <taxon>Actinomycetes</taxon>
        <taxon>Streptosporangiales</taxon>
        <taxon>Thermomonosporaceae</taxon>
        <taxon>Actinomadura</taxon>
    </lineage>
</organism>
<dbReference type="SUPFAM" id="SSF50129">
    <property type="entry name" value="GroES-like"/>
    <property type="match status" value="1"/>
</dbReference>
<dbReference type="CDD" id="cd05289">
    <property type="entry name" value="MDR_like_2"/>
    <property type="match status" value="1"/>
</dbReference>
<dbReference type="PANTHER" id="PTHR48106:SF18">
    <property type="entry name" value="QUINONE OXIDOREDUCTASE PIG3"/>
    <property type="match status" value="1"/>
</dbReference>
<sequence>METVKTKAVVLRDYGAPEALVPGEVEVGSPGPGQIRVNVAFAGVGPTDLAIRSGRLKGAFGARPGSVLGFEAAGTVDAVGPSVDDVRVGDPVAVFLPGLGGYAVQVLARYWVRVPERVGMQDAAALPASGEAAARVVDEVGVASGETVLVAGAAGSVGLIAARLAVARGARVLAAVRPDDFALLEKAGATPVAYGPALAANVRAAAGPVDAVIDASGAGVLGAAVELAGGPDRVVTLSDPHAADFGVRLSGPDGPRIGRRLRDVMAALAAGGLTLRSQTVAPLADAARIHRELETGGLRTKVLLSARS</sequence>
<dbReference type="Gene3D" id="3.90.180.10">
    <property type="entry name" value="Medium-chain alcohol dehydrogenases, catalytic domain"/>
    <property type="match status" value="1"/>
</dbReference>
<feature type="domain" description="Enoyl reductase (ER)" evidence="3">
    <location>
        <begin position="15"/>
        <end position="304"/>
    </location>
</feature>